<dbReference type="RefSeq" id="WP_073308678.1">
    <property type="nucleotide sequence ID" value="NZ_FQZI01000001.1"/>
</dbReference>
<dbReference type="Proteomes" id="UP000184488">
    <property type="component" value="Unassembled WGS sequence"/>
</dbReference>
<reference evidence="2" key="1">
    <citation type="submission" date="2016-11" db="EMBL/GenBank/DDBJ databases">
        <authorList>
            <person name="Varghese N."/>
            <person name="Submissions S."/>
        </authorList>
    </citation>
    <scope>NUCLEOTIDE SEQUENCE [LARGE SCALE GENOMIC DNA]</scope>
    <source>
        <strain evidence="2">DSM 18829</strain>
    </source>
</reference>
<protein>
    <submittedName>
        <fullName evidence="1">Uncharacterized protein</fullName>
    </submittedName>
</protein>
<gene>
    <name evidence="1" type="ORF">SAMN05444363_0743</name>
</gene>
<dbReference type="EMBL" id="FQZI01000001">
    <property type="protein sequence ID" value="SHI47757.1"/>
    <property type="molecule type" value="Genomic_DNA"/>
</dbReference>
<keyword evidence="2" id="KW-1185">Reference proteome</keyword>
<dbReference type="OrthoDB" id="1030459at2"/>
<dbReference type="AlphaFoldDB" id="A0A1M6BGF8"/>
<sequence>MNSVIITVTGVETGDIYYSRSYPDDDFNDNGKIELYSTPVYKVTIENTLNSTMKKEWKALRFMPFWNDPSSPSSSYKTKGWVNSGLTSVAKKKVPMYDKNYATHNRFSPFGGAFQIQGNFLIHAGPSDINESGWGAAGCVEIIGSFDDFKKDIANLAGISTKDLHQSMIDLVKAGKLFVEVQYALRPNLKSKFYAEY</sequence>
<organism evidence="1 2">
    <name type="scientific">Flavobacterium terrae</name>
    <dbReference type="NCBI Taxonomy" id="415425"/>
    <lineage>
        <taxon>Bacteria</taxon>
        <taxon>Pseudomonadati</taxon>
        <taxon>Bacteroidota</taxon>
        <taxon>Flavobacteriia</taxon>
        <taxon>Flavobacteriales</taxon>
        <taxon>Flavobacteriaceae</taxon>
        <taxon>Flavobacterium</taxon>
    </lineage>
</organism>
<evidence type="ECO:0000313" key="2">
    <source>
        <dbReference type="Proteomes" id="UP000184488"/>
    </source>
</evidence>
<accession>A0A1M6BGF8</accession>
<proteinExistence type="predicted"/>
<name>A0A1M6BGF8_9FLAO</name>
<dbReference type="STRING" id="415425.SAMN05444363_0743"/>
<evidence type="ECO:0000313" key="1">
    <source>
        <dbReference type="EMBL" id="SHI47757.1"/>
    </source>
</evidence>